<dbReference type="Pfam" id="PF21602">
    <property type="entry name" value="GldM_3rd"/>
    <property type="match status" value="1"/>
</dbReference>
<evidence type="ECO:0000259" key="3">
    <source>
        <dbReference type="Pfam" id="PF12081"/>
    </source>
</evidence>
<comment type="caution">
    <text evidence="6">The sequence shown here is derived from an EMBL/GenBank/DDBJ whole genome shotgun (WGS) entry which is preliminary data.</text>
</comment>
<reference evidence="6 7" key="1">
    <citation type="submission" date="2019-08" db="EMBL/GenBank/DDBJ databases">
        <title>Genome of Luteibaculum oceani JCM 18817.</title>
        <authorList>
            <person name="Bowman J.P."/>
        </authorList>
    </citation>
    <scope>NUCLEOTIDE SEQUENCE [LARGE SCALE GENOMIC DNA]</scope>
    <source>
        <strain evidence="6 7">JCM 18817</strain>
    </source>
</reference>
<dbReference type="OrthoDB" id="1490890at2"/>
<dbReference type="AlphaFoldDB" id="A0A5C6V219"/>
<dbReference type="InterPro" id="IPR048405">
    <property type="entry name" value="GldM_Ig-like-1"/>
</dbReference>
<feature type="coiled-coil region" evidence="1">
    <location>
        <begin position="154"/>
        <end position="181"/>
    </location>
</feature>
<feature type="domain" description="Gliding motility-associated protein GldM N-terminal" evidence="3">
    <location>
        <begin position="31"/>
        <end position="245"/>
    </location>
</feature>
<keyword evidence="7" id="KW-1185">Reference proteome</keyword>
<evidence type="ECO:0000313" key="7">
    <source>
        <dbReference type="Proteomes" id="UP000321168"/>
    </source>
</evidence>
<organism evidence="6 7">
    <name type="scientific">Luteibaculum oceani</name>
    <dbReference type="NCBI Taxonomy" id="1294296"/>
    <lineage>
        <taxon>Bacteria</taxon>
        <taxon>Pseudomonadati</taxon>
        <taxon>Bacteroidota</taxon>
        <taxon>Flavobacteriia</taxon>
        <taxon>Flavobacteriales</taxon>
        <taxon>Luteibaculaceae</taxon>
        <taxon>Luteibaculum</taxon>
    </lineage>
</organism>
<gene>
    <name evidence="6" type="primary">gldM</name>
    <name evidence="6" type="ORF">FRX97_06460</name>
</gene>
<feature type="domain" description="Gliding motility-associated protein GldM C-terminal" evidence="2">
    <location>
        <begin position="453"/>
        <end position="559"/>
    </location>
</feature>
<protein>
    <submittedName>
        <fullName evidence="6">Gliding motility protein GldM</fullName>
    </submittedName>
</protein>
<evidence type="ECO:0000256" key="1">
    <source>
        <dbReference type="SAM" id="Coils"/>
    </source>
</evidence>
<feature type="domain" description="Gliding motility-associated protein GldM first immunoglobulin-like" evidence="4">
    <location>
        <begin position="249"/>
        <end position="356"/>
    </location>
</feature>
<evidence type="ECO:0000259" key="2">
    <source>
        <dbReference type="Pfam" id="PF12080"/>
    </source>
</evidence>
<sequence length="561" mass="62311">MAGGKETPRQKMIGMMYLVLTALLALNVSKDILDAFAIIDEGIEKSTSSFQDKIDGQMSDFLASYNENQKKVEPYYQKAKKVETLANDLHQYINTMKAKVIAYTNTQNPENFQEYMGKNASGRDTVLGIEYIEKKDDYDSPGFFLLGPDPAKKLKEDEHSAKALQNEMLKFRDELINMVKDDPQFVERLQEEFKFEGGKDKSGVKMEWASLTFYHQTVAATLTMLSKMQADVRTAESDVIAYLYQSVDAASFKFNKLMAVVNTQSNYIAVGDSFRADVFLAAYDSTKFPEIKIGSDYDQESRQFKGEPVDIDVVDGVGKIRMKGTTTGEKTWKGVINYEVSGGRTVPYPFEFTFKVSDADAVIDPSKMNVFYKGLDNPVSVSVPGADSDKLRVTCNVAGVKIKPDPAGGAGKYLINVPGSVDARECKLIVSAENVSGNMKQAGEKTFRIKKIPPPTPFFMGKKPTDNVIPLVALTTGDEIKCILEDFLFEGVQFKVTKFSLSMTKGGNVVNFDQRGNKIGGEVKRALSEVRKNQIVTFNNIWAIGPDGEEKKLANLSFKVI</sequence>
<dbReference type="EMBL" id="VORB01000005">
    <property type="protein sequence ID" value="TXC78850.1"/>
    <property type="molecule type" value="Genomic_DNA"/>
</dbReference>
<keyword evidence="1" id="KW-0175">Coiled coil</keyword>
<dbReference type="Proteomes" id="UP000321168">
    <property type="component" value="Unassembled WGS sequence"/>
</dbReference>
<feature type="domain" description="Gliding motility-associated protein GldM second immunoglobulin-like" evidence="5">
    <location>
        <begin position="361"/>
        <end position="450"/>
    </location>
</feature>
<dbReference type="InterPro" id="IPR048406">
    <property type="entry name" value="GldM_Ig-like-2"/>
</dbReference>
<dbReference type="InterPro" id="IPR019859">
    <property type="entry name" value="Motility-assoc_prot_GldM"/>
</dbReference>
<dbReference type="InterPro" id="IPR022719">
    <property type="entry name" value="Motility-assoc_prot_GldM_C"/>
</dbReference>
<accession>A0A5C6V219</accession>
<name>A0A5C6V219_9FLAO</name>
<evidence type="ECO:0000259" key="4">
    <source>
        <dbReference type="Pfam" id="PF21601"/>
    </source>
</evidence>
<dbReference type="InterPro" id="IPR022720">
    <property type="entry name" value="Motility-assoc_prot_GldM_N"/>
</dbReference>
<dbReference type="Pfam" id="PF12080">
    <property type="entry name" value="GldM_4th"/>
    <property type="match status" value="1"/>
</dbReference>
<dbReference type="RefSeq" id="WP_147014374.1">
    <property type="nucleotide sequence ID" value="NZ_VORB01000005.1"/>
</dbReference>
<proteinExistence type="predicted"/>
<dbReference type="Pfam" id="PF21601">
    <property type="entry name" value="GldM_2nd"/>
    <property type="match status" value="1"/>
</dbReference>
<evidence type="ECO:0000313" key="6">
    <source>
        <dbReference type="EMBL" id="TXC78850.1"/>
    </source>
</evidence>
<dbReference type="Pfam" id="PF12081">
    <property type="entry name" value="GldM_1st"/>
    <property type="match status" value="1"/>
</dbReference>
<dbReference type="NCBIfam" id="TIGR03517">
    <property type="entry name" value="GldM_gliding"/>
    <property type="match status" value="1"/>
</dbReference>
<evidence type="ECO:0000259" key="5">
    <source>
        <dbReference type="Pfam" id="PF21602"/>
    </source>
</evidence>